<reference evidence="1" key="1">
    <citation type="submission" date="2023-03" db="EMBL/GenBank/DDBJ databases">
        <title>Andean soil-derived lignocellulolytic bacterial consortium as a source of novel taxa and putative plastic-active enzymes.</title>
        <authorList>
            <person name="Diaz-Garcia L."/>
            <person name="Chuvochina M."/>
            <person name="Feuerriegel G."/>
            <person name="Bunk B."/>
            <person name="Sproer C."/>
            <person name="Streit W.R."/>
            <person name="Rodriguez L.M."/>
            <person name="Overmann J."/>
            <person name="Jimenez D.J."/>
        </authorList>
    </citation>
    <scope>NUCLEOTIDE SEQUENCE</scope>
    <source>
        <strain evidence="1">MAG 7</strain>
    </source>
</reference>
<sequence>MAIKMVIVVVLLTWFLDSRLREVEAAGSLLKTEAADADSAQTDHFFDTAIFADKMQSTVFQVRQ</sequence>
<dbReference type="Proteomes" id="UP001220610">
    <property type="component" value="Chromosome"/>
</dbReference>
<evidence type="ECO:0000313" key="1">
    <source>
        <dbReference type="EMBL" id="WEK36940.1"/>
    </source>
</evidence>
<proteinExistence type="predicted"/>
<gene>
    <name evidence="1" type="ORF">P0Y53_05445</name>
</gene>
<name>A0AAJ5WUD6_9BACT</name>
<dbReference type="AlphaFoldDB" id="A0AAJ5WUD6"/>
<dbReference type="EMBL" id="CP119311">
    <property type="protein sequence ID" value="WEK36940.1"/>
    <property type="molecule type" value="Genomic_DNA"/>
</dbReference>
<accession>A0AAJ5WUD6</accession>
<evidence type="ECO:0000313" key="2">
    <source>
        <dbReference type="Proteomes" id="UP001220610"/>
    </source>
</evidence>
<protein>
    <submittedName>
        <fullName evidence="1">Uncharacterized protein</fullName>
    </submittedName>
</protein>
<organism evidence="1 2">
    <name type="scientific">Candidatus Pseudobacter hemicellulosilyticus</name>
    <dbReference type="NCBI Taxonomy" id="3121375"/>
    <lineage>
        <taxon>Bacteria</taxon>
        <taxon>Pseudomonadati</taxon>
        <taxon>Bacteroidota</taxon>
        <taxon>Chitinophagia</taxon>
        <taxon>Chitinophagales</taxon>
        <taxon>Chitinophagaceae</taxon>
        <taxon>Pseudobacter</taxon>
    </lineage>
</organism>